<dbReference type="GO" id="GO:0016301">
    <property type="term" value="F:kinase activity"/>
    <property type="evidence" value="ECO:0007669"/>
    <property type="project" value="UniProtKB-KW"/>
</dbReference>
<dbReference type="Gene3D" id="3.30.420.40">
    <property type="match status" value="2"/>
</dbReference>
<evidence type="ECO:0000256" key="1">
    <source>
        <dbReference type="ARBA" id="ARBA00009156"/>
    </source>
</evidence>
<organism evidence="6 7">
    <name type="scientific">Brotonthovivens ammoniilytica</name>
    <dbReference type="NCBI Taxonomy" id="2981725"/>
    <lineage>
        <taxon>Bacteria</taxon>
        <taxon>Bacillati</taxon>
        <taxon>Bacillota</taxon>
        <taxon>Clostridia</taxon>
        <taxon>Lachnospirales</taxon>
        <taxon>Lachnospiraceae</taxon>
        <taxon>Brotonthovivens</taxon>
    </lineage>
</organism>
<keyword evidence="2" id="KW-0808">Transferase</keyword>
<dbReference type="PANTHER" id="PTHR43095">
    <property type="entry name" value="SUGAR KINASE"/>
    <property type="match status" value="1"/>
</dbReference>
<name>A0ABT2TL66_9FIRM</name>
<dbReference type="InterPro" id="IPR050406">
    <property type="entry name" value="FGGY_Carb_Kinase"/>
</dbReference>
<dbReference type="InterPro" id="IPR018485">
    <property type="entry name" value="FGGY_C"/>
</dbReference>
<dbReference type="CDD" id="cd07809">
    <property type="entry name" value="ASKHA_NBD_FGGY_BaXK-like"/>
    <property type="match status" value="1"/>
</dbReference>
<feature type="domain" description="Carbohydrate kinase FGGY C-terminal" evidence="5">
    <location>
        <begin position="279"/>
        <end position="476"/>
    </location>
</feature>
<dbReference type="Proteomes" id="UP001652442">
    <property type="component" value="Unassembled WGS sequence"/>
</dbReference>
<comment type="similarity">
    <text evidence="1">Belongs to the FGGY kinase family.</text>
</comment>
<reference evidence="6 7" key="1">
    <citation type="journal article" date="2021" name="ISME Commun">
        <title>Automated analysis of genomic sequences facilitates high-throughput and comprehensive description of bacteria.</title>
        <authorList>
            <person name="Hitch T.C.A."/>
        </authorList>
    </citation>
    <scope>NUCLEOTIDE SEQUENCE [LARGE SCALE GENOMIC DNA]</scope>
    <source>
        <strain evidence="6 7">Sanger_109</strain>
    </source>
</reference>
<keyword evidence="7" id="KW-1185">Reference proteome</keyword>
<gene>
    <name evidence="6" type="ORF">OCV88_08830</name>
</gene>
<dbReference type="InterPro" id="IPR018484">
    <property type="entry name" value="FGGY_N"/>
</dbReference>
<dbReference type="EMBL" id="JAOQJQ010000003">
    <property type="protein sequence ID" value="MCU6762436.1"/>
    <property type="molecule type" value="Genomic_DNA"/>
</dbReference>
<dbReference type="PANTHER" id="PTHR43095:SF5">
    <property type="entry name" value="XYLULOSE KINASE"/>
    <property type="match status" value="1"/>
</dbReference>
<feature type="domain" description="Carbohydrate kinase FGGY N-terminal" evidence="4">
    <location>
        <begin position="18"/>
        <end position="244"/>
    </location>
</feature>
<dbReference type="Pfam" id="PF02782">
    <property type="entry name" value="FGGY_C"/>
    <property type="match status" value="1"/>
</dbReference>
<dbReference type="InterPro" id="IPR043129">
    <property type="entry name" value="ATPase_NBD"/>
</dbReference>
<evidence type="ECO:0000256" key="2">
    <source>
        <dbReference type="ARBA" id="ARBA00022679"/>
    </source>
</evidence>
<dbReference type="RefSeq" id="WP_158425141.1">
    <property type="nucleotide sequence ID" value="NZ_JAOQJQ010000003.1"/>
</dbReference>
<evidence type="ECO:0000259" key="5">
    <source>
        <dbReference type="Pfam" id="PF02782"/>
    </source>
</evidence>
<evidence type="ECO:0000313" key="7">
    <source>
        <dbReference type="Proteomes" id="UP001652442"/>
    </source>
</evidence>
<protein>
    <submittedName>
        <fullName evidence="6">FGGY-family carbohydrate kinase</fullName>
    </submittedName>
</protein>
<accession>A0ABT2TL66</accession>
<evidence type="ECO:0000259" key="4">
    <source>
        <dbReference type="Pfam" id="PF00370"/>
    </source>
</evidence>
<evidence type="ECO:0000256" key="3">
    <source>
        <dbReference type="ARBA" id="ARBA00022777"/>
    </source>
</evidence>
<evidence type="ECO:0000313" key="6">
    <source>
        <dbReference type="EMBL" id="MCU6762436.1"/>
    </source>
</evidence>
<keyword evidence="3 6" id="KW-0418">Kinase</keyword>
<comment type="caution">
    <text evidence="6">The sequence shown here is derived from an EMBL/GenBank/DDBJ whole genome shotgun (WGS) entry which is preliminary data.</text>
</comment>
<sequence>MNQRQMAVKDMILQGNTYLGIEFGSTRIKAVLIDEEHNPVASGSHEWENRYENNLWTYSLEDIFQGLQDSYQKMSEDVKKQYGVEIVRVKGIGFSAMMHGYMAFDKNGNLLVPFRTWRNSNTKKASEILTEYFDFHIPERWSIAHLYQAVLNQEDHVNKIAFITTLAGFIHWKLTGEKVIGIGDASGMFPIDSDLKDYDRELIDRFDQLLADKAYHWKLKEILPKVLTAGQEAGRLTQEGAKLLDPSGKLQAGIPFCPPEGDAGTGMTATNSVAVRTGNVSAGTSVFAMIVLEKALKKLHPEIDMVTTPFGEPVAMVHANNCTSDLNAWVNLFREFAEGCGFSIDNNTLYTTLFKKALEGDADCGNLLSYCYLSGENITGCQEGRPLFVRTPDSRFNLANFMRTHLYTSLGALKIGMDILLKEEGVCIDQVFGHGGFFKTQGVGQRIMAAAMNASVSVMETAGEGGAWGIALLAAYMDRKEETESLSEYLSEKVFKGQAGSCIKPDPEDVEGFETFIQRYKDGLAIENAAIERFK</sequence>
<dbReference type="Pfam" id="PF00370">
    <property type="entry name" value="FGGY_N"/>
    <property type="match status" value="1"/>
</dbReference>
<dbReference type="SUPFAM" id="SSF53067">
    <property type="entry name" value="Actin-like ATPase domain"/>
    <property type="match status" value="2"/>
</dbReference>
<proteinExistence type="inferred from homology"/>